<dbReference type="GeneID" id="23615650"/>
<dbReference type="Pfam" id="PF00069">
    <property type="entry name" value="Pkinase"/>
    <property type="match status" value="1"/>
</dbReference>
<dbReference type="GO" id="GO:0004674">
    <property type="term" value="F:protein serine/threonine kinase activity"/>
    <property type="evidence" value="ECO:0007669"/>
    <property type="project" value="TreeGrafter"/>
</dbReference>
<dbReference type="GO" id="GO:0005737">
    <property type="term" value="C:cytoplasm"/>
    <property type="evidence" value="ECO:0007669"/>
    <property type="project" value="TreeGrafter"/>
</dbReference>
<dbReference type="EMBL" id="KL662078">
    <property type="protein sequence ID" value="KFM22615.1"/>
    <property type="molecule type" value="Genomic_DNA"/>
</dbReference>
<dbReference type="FunFam" id="1.10.510.10:FF:000132">
    <property type="entry name" value="Serine/threonine-protein kinase SRK2A"/>
    <property type="match status" value="1"/>
</dbReference>
<evidence type="ECO:0000256" key="3">
    <source>
        <dbReference type="SAM" id="MobiDB-lite"/>
    </source>
</evidence>
<dbReference type="eggNOG" id="KOG0583">
    <property type="taxonomic scope" value="Eukaryota"/>
</dbReference>
<evidence type="ECO:0000256" key="1">
    <source>
        <dbReference type="ARBA" id="ARBA00022741"/>
    </source>
</evidence>
<gene>
    <name evidence="5" type="ORF">F751_4259</name>
</gene>
<dbReference type="Proteomes" id="UP000028924">
    <property type="component" value="Unassembled WGS sequence"/>
</dbReference>
<dbReference type="OrthoDB" id="193931at2759"/>
<dbReference type="KEGG" id="apro:F751_4259"/>
<dbReference type="SUPFAM" id="SSF56112">
    <property type="entry name" value="Protein kinase-like (PK-like)"/>
    <property type="match status" value="1"/>
</dbReference>
<reference evidence="5 6" key="1">
    <citation type="journal article" date="2014" name="BMC Genomics">
        <title>Oil accumulation mechanisms of the oleaginous microalga Chlorella protothecoides revealed through its genome, transcriptomes, and proteomes.</title>
        <authorList>
            <person name="Gao C."/>
            <person name="Wang Y."/>
            <person name="Shen Y."/>
            <person name="Yan D."/>
            <person name="He X."/>
            <person name="Dai J."/>
            <person name="Wu Q."/>
        </authorList>
    </citation>
    <scope>NUCLEOTIDE SEQUENCE [LARGE SCALE GENOMIC DNA]</scope>
    <source>
        <strain evidence="5 6">0710</strain>
    </source>
</reference>
<dbReference type="RefSeq" id="XP_011395471.1">
    <property type="nucleotide sequence ID" value="XM_011397169.1"/>
</dbReference>
<protein>
    <submittedName>
        <fullName evidence="5">Serine/threonine-protein kinase SAPK10</fullName>
    </submittedName>
</protein>
<dbReference type="InterPro" id="IPR011009">
    <property type="entry name" value="Kinase-like_dom_sf"/>
</dbReference>
<organism evidence="5 6">
    <name type="scientific">Auxenochlorella protothecoides</name>
    <name type="common">Green microalga</name>
    <name type="synonym">Chlorella protothecoides</name>
    <dbReference type="NCBI Taxonomy" id="3075"/>
    <lineage>
        <taxon>Eukaryota</taxon>
        <taxon>Viridiplantae</taxon>
        <taxon>Chlorophyta</taxon>
        <taxon>core chlorophytes</taxon>
        <taxon>Trebouxiophyceae</taxon>
        <taxon>Chlorellales</taxon>
        <taxon>Chlorellaceae</taxon>
        <taxon>Auxenochlorella</taxon>
    </lineage>
</organism>
<dbReference type="PANTHER" id="PTHR24346:SF92">
    <property type="entry name" value="SNF1-RELATED PROTEIN KINASE 2.6"/>
    <property type="match status" value="1"/>
</dbReference>
<dbReference type="GO" id="GO:0035556">
    <property type="term" value="P:intracellular signal transduction"/>
    <property type="evidence" value="ECO:0007669"/>
    <property type="project" value="TreeGrafter"/>
</dbReference>
<evidence type="ECO:0000313" key="5">
    <source>
        <dbReference type="EMBL" id="KFM22615.1"/>
    </source>
</evidence>
<keyword evidence="1" id="KW-0547">Nucleotide-binding</keyword>
<dbReference type="PANTHER" id="PTHR24346">
    <property type="entry name" value="MAP/MICROTUBULE AFFINITY-REGULATING KINASE"/>
    <property type="match status" value="1"/>
</dbReference>
<sequence length="551" mass="61671">MRRVHRADQLSRSEERFRAHRATTGVWRLVRGKSDGNISLMSSLLAATSAPYSTYLPEPETWLHRAGAGAKQLWCMGLLSLLIRGGSGCKAAVVLYLVLVTTLSLPRHDLPGSPRYSSVLLKLGFLRVTRRSFRLAVSTAALTFAALQSASLCLACTPPERMAAAMSSALSPLRVVGFPADELVLTLLLALRFISMVFEEGRHLLLGLATRSVDYSGLGIKDLNSGTFGFVQLVLDKTTGRQVAIKFIERGDKVTKYVEREIINHRQLVHPHIVQFKEVFLTPNHLGIAMEFAAGGDMFEYVVRKGGLRENEARWFFQQLLVAVDYIHRMGVANRDIKLENTLLDGSPRPLIKICDFGYSKHEKYQSAPGSRVGTPAYLAPEVIMTTKGKTYDGKVADIWSCGVMLYVMLVGAYPFERPEDKHDAQKLQKMIQRILRVEYDWPPHIKLSPECRDIMARILVADPQKRISIQELQDHPWYMKDLPPGVKEMNDNMRMPPAGSQTEEEIRETVAEAQKAPGRGGGIAGWEDDYIDDTMDAENYESSFDEWGGT</sequence>
<dbReference type="GO" id="GO:0005524">
    <property type="term" value="F:ATP binding"/>
    <property type="evidence" value="ECO:0007669"/>
    <property type="project" value="UniProtKB-KW"/>
</dbReference>
<evidence type="ECO:0000313" key="6">
    <source>
        <dbReference type="Proteomes" id="UP000028924"/>
    </source>
</evidence>
<dbReference type="SMART" id="SM00220">
    <property type="entry name" value="S_TKc"/>
    <property type="match status" value="1"/>
</dbReference>
<evidence type="ECO:0000259" key="4">
    <source>
        <dbReference type="PROSITE" id="PS50011"/>
    </source>
</evidence>
<accession>A0A087SA61</accession>
<feature type="domain" description="Protein kinase" evidence="4">
    <location>
        <begin position="217"/>
        <end position="479"/>
    </location>
</feature>
<keyword evidence="6" id="KW-1185">Reference proteome</keyword>
<keyword evidence="5" id="KW-0808">Transferase</keyword>
<dbReference type="Gene3D" id="1.10.510.10">
    <property type="entry name" value="Transferase(Phosphotransferase) domain 1"/>
    <property type="match status" value="1"/>
</dbReference>
<feature type="region of interest" description="Disordered" evidence="3">
    <location>
        <begin position="510"/>
        <end position="530"/>
    </location>
</feature>
<keyword evidence="5" id="KW-0418">Kinase</keyword>
<dbReference type="STRING" id="3075.A0A087SA61"/>
<name>A0A087SA61_AUXPR</name>
<dbReference type="InterPro" id="IPR000719">
    <property type="entry name" value="Prot_kinase_dom"/>
</dbReference>
<proteinExistence type="predicted"/>
<keyword evidence="2" id="KW-0067">ATP-binding</keyword>
<evidence type="ECO:0000256" key="2">
    <source>
        <dbReference type="ARBA" id="ARBA00022840"/>
    </source>
</evidence>
<dbReference type="Gene3D" id="3.30.200.20">
    <property type="entry name" value="Phosphorylase Kinase, domain 1"/>
    <property type="match status" value="1"/>
</dbReference>
<dbReference type="AlphaFoldDB" id="A0A087SA61"/>
<dbReference type="PROSITE" id="PS50011">
    <property type="entry name" value="PROTEIN_KINASE_DOM"/>
    <property type="match status" value="1"/>
</dbReference>